<feature type="domain" description="DUF4942" evidence="4">
    <location>
        <begin position="292"/>
        <end position="489"/>
    </location>
</feature>
<dbReference type="GO" id="GO:0008757">
    <property type="term" value="F:S-adenosylmethionine-dependent methyltransferase activity"/>
    <property type="evidence" value="ECO:0007669"/>
    <property type="project" value="UniProtKB-ARBA"/>
</dbReference>
<keyword evidence="1" id="KW-0489">Methyltransferase</keyword>
<proteinExistence type="predicted"/>
<dbReference type="GO" id="GO:0008170">
    <property type="term" value="F:N-methyltransferase activity"/>
    <property type="evidence" value="ECO:0007669"/>
    <property type="project" value="UniProtKB-ARBA"/>
</dbReference>
<organism evidence="5 6">
    <name type="scientific">Candidatus Mailhella merdigallinarum</name>
    <dbReference type="NCBI Taxonomy" id="2838658"/>
    <lineage>
        <taxon>Bacteria</taxon>
        <taxon>Pseudomonadati</taxon>
        <taxon>Thermodesulfobacteriota</taxon>
        <taxon>Desulfovibrionia</taxon>
        <taxon>Desulfovibrionales</taxon>
        <taxon>Desulfovibrionaceae</taxon>
        <taxon>Mailhella</taxon>
    </lineage>
</organism>
<name>A0A9D2KLY6_9BACT</name>
<dbReference type="Proteomes" id="UP000824225">
    <property type="component" value="Unassembled WGS sequence"/>
</dbReference>
<dbReference type="CDD" id="cd02440">
    <property type="entry name" value="AdoMet_MTases"/>
    <property type="match status" value="1"/>
</dbReference>
<dbReference type="EMBL" id="DXAN01000026">
    <property type="protein sequence ID" value="HJA09211.1"/>
    <property type="molecule type" value="Genomic_DNA"/>
</dbReference>
<evidence type="ECO:0000256" key="2">
    <source>
        <dbReference type="ARBA" id="ARBA00022691"/>
    </source>
</evidence>
<dbReference type="SUPFAM" id="SSF53335">
    <property type="entry name" value="S-adenosyl-L-methionine-dependent methyltransferases"/>
    <property type="match status" value="1"/>
</dbReference>
<dbReference type="PROSITE" id="PS00092">
    <property type="entry name" value="N6_MTASE"/>
    <property type="match status" value="1"/>
</dbReference>
<dbReference type="InterPro" id="IPR031339">
    <property type="entry name" value="DUF4942"/>
</dbReference>
<evidence type="ECO:0000256" key="1">
    <source>
        <dbReference type="ARBA" id="ARBA00022603"/>
    </source>
</evidence>
<dbReference type="Pfam" id="PF13708">
    <property type="entry name" value="DUF4942"/>
    <property type="match status" value="1"/>
</dbReference>
<dbReference type="GO" id="GO:0032259">
    <property type="term" value="P:methylation"/>
    <property type="evidence" value="ECO:0007669"/>
    <property type="project" value="UniProtKB-KW"/>
</dbReference>
<evidence type="ECO:0000313" key="5">
    <source>
        <dbReference type="EMBL" id="HJA09211.1"/>
    </source>
</evidence>
<keyword evidence="1" id="KW-0808">Transferase</keyword>
<dbReference type="Gene3D" id="3.40.50.150">
    <property type="entry name" value="Vaccinia Virus protein VP39"/>
    <property type="match status" value="1"/>
</dbReference>
<comment type="caution">
    <text evidence="5">The sequence shown here is derived from an EMBL/GenBank/DDBJ whole genome shotgun (WGS) entry which is preliminary data.</text>
</comment>
<evidence type="ECO:0000259" key="4">
    <source>
        <dbReference type="Pfam" id="PF13708"/>
    </source>
</evidence>
<accession>A0A9D2KLY6</accession>
<evidence type="ECO:0000313" key="6">
    <source>
        <dbReference type="Proteomes" id="UP000824225"/>
    </source>
</evidence>
<dbReference type="Pfam" id="PF05175">
    <property type="entry name" value="MTS"/>
    <property type="match status" value="1"/>
</dbReference>
<protein>
    <submittedName>
        <fullName evidence="5">DUF4942 domain-containing protein</fullName>
    </submittedName>
</protein>
<sequence>MLKNPDYYPTPEAVAAKILSCIDVKKLRTASILEPSAGKGDLADALLKARYGSYGLSHDYESERENVHCCESDPELQACLRGKGYTLVGRDFLSFWPDEKYDLIVMNPPFANGEKHLLHAWEILEHGDIYCLLNGQTVDNPFSATRQRLRAIIDEHGDVEHLGACFLNAERRSEADVCLIHLSKEAPALTFDFLREGTDVDHRPEFADEHSFDGEIATRNTVGNLVAQYDKCRDIFVDIAAKVQELSHYARGLAREHGDSSIVQALSLSVENLMRGGVTRLSQERAYNTFVRGLKKSAWEEVFRLTNAGNLMSERVRLQFNMIQNQHERMAFSEPNIMDLLDTLFSNRGNILRECVLEAFDNLTLYHKANRLHVEGWKTNDAWKVNTRFILPCLDARWSLWSIDYHCRRQLDDLDRAMAFLEGKTLDMVPRPITASLEETFRRHGAACSGVLITSTYFEMRPYQKGSCHFKFRDRALWERFNLVAAEGKNWLPDDYKAREKAARSREKHAEQYSLPLAG</sequence>
<dbReference type="InterPro" id="IPR029063">
    <property type="entry name" value="SAM-dependent_MTases_sf"/>
</dbReference>
<reference evidence="5" key="2">
    <citation type="submission" date="2021-04" db="EMBL/GenBank/DDBJ databases">
        <authorList>
            <person name="Gilroy R."/>
        </authorList>
    </citation>
    <scope>NUCLEOTIDE SEQUENCE</scope>
    <source>
        <strain evidence="5">CHK186-16707</strain>
    </source>
</reference>
<dbReference type="AlphaFoldDB" id="A0A9D2KLY6"/>
<dbReference type="InterPro" id="IPR002052">
    <property type="entry name" value="DNA_methylase_N6_adenine_CS"/>
</dbReference>
<keyword evidence="2" id="KW-0949">S-adenosyl-L-methionine</keyword>
<reference evidence="5" key="1">
    <citation type="journal article" date="2021" name="PeerJ">
        <title>Extensive microbial diversity within the chicken gut microbiome revealed by metagenomics and culture.</title>
        <authorList>
            <person name="Gilroy R."/>
            <person name="Ravi A."/>
            <person name="Getino M."/>
            <person name="Pursley I."/>
            <person name="Horton D.L."/>
            <person name="Alikhan N.F."/>
            <person name="Baker D."/>
            <person name="Gharbi K."/>
            <person name="Hall N."/>
            <person name="Watson M."/>
            <person name="Adriaenssens E.M."/>
            <person name="Foster-Nyarko E."/>
            <person name="Jarju S."/>
            <person name="Secka A."/>
            <person name="Antonio M."/>
            <person name="Oren A."/>
            <person name="Chaudhuri R.R."/>
            <person name="La Ragione R."/>
            <person name="Hildebrand F."/>
            <person name="Pallen M.J."/>
        </authorList>
    </citation>
    <scope>NUCLEOTIDE SEQUENCE</scope>
    <source>
        <strain evidence="5">CHK186-16707</strain>
    </source>
</reference>
<dbReference type="InterPro" id="IPR007848">
    <property type="entry name" value="Small_mtfrase_dom"/>
</dbReference>
<gene>
    <name evidence="5" type="ORF">H9962_08500</name>
</gene>
<evidence type="ECO:0000259" key="3">
    <source>
        <dbReference type="Pfam" id="PF05175"/>
    </source>
</evidence>
<dbReference type="GO" id="GO:0003676">
    <property type="term" value="F:nucleic acid binding"/>
    <property type="evidence" value="ECO:0007669"/>
    <property type="project" value="InterPro"/>
</dbReference>
<feature type="domain" description="Methyltransferase small" evidence="3">
    <location>
        <begin position="24"/>
        <end position="135"/>
    </location>
</feature>